<evidence type="ECO:0000256" key="2">
    <source>
        <dbReference type="ARBA" id="ARBA00023315"/>
    </source>
</evidence>
<evidence type="ECO:0000259" key="3">
    <source>
        <dbReference type="PROSITE" id="PS51186"/>
    </source>
</evidence>
<dbReference type="RefSeq" id="WP_353899039.1">
    <property type="nucleotide sequence ID" value="NZ_CP158970.1"/>
</dbReference>
<dbReference type="InterPro" id="IPR000182">
    <property type="entry name" value="GNAT_dom"/>
</dbReference>
<organism evidence="4 5">
    <name type="scientific">Micromonospora harpali</name>
    <dbReference type="NCBI Taxonomy" id="1490225"/>
    <lineage>
        <taxon>Bacteria</taxon>
        <taxon>Bacillati</taxon>
        <taxon>Actinomycetota</taxon>
        <taxon>Actinomycetes</taxon>
        <taxon>Micromonosporales</taxon>
        <taxon>Micromonosporaceae</taxon>
        <taxon>Micromonospora</taxon>
    </lineage>
</organism>
<gene>
    <name evidence="4" type="ORF">ACFPZ4_16315</name>
</gene>
<dbReference type="GO" id="GO:0016746">
    <property type="term" value="F:acyltransferase activity"/>
    <property type="evidence" value="ECO:0007669"/>
    <property type="project" value="UniProtKB-KW"/>
</dbReference>
<evidence type="ECO:0000313" key="5">
    <source>
        <dbReference type="Proteomes" id="UP001596207"/>
    </source>
</evidence>
<dbReference type="Proteomes" id="UP001596207">
    <property type="component" value="Unassembled WGS sequence"/>
</dbReference>
<dbReference type="Gene3D" id="3.40.630.30">
    <property type="match status" value="1"/>
</dbReference>
<dbReference type="EC" id="2.3.-.-" evidence="4"/>
<proteinExistence type="predicted"/>
<dbReference type="InterPro" id="IPR050832">
    <property type="entry name" value="Bact_Acetyltransf"/>
</dbReference>
<comment type="caution">
    <text evidence="4">The sequence shown here is derived from an EMBL/GenBank/DDBJ whole genome shotgun (WGS) entry which is preliminary data.</text>
</comment>
<dbReference type="Pfam" id="PF00583">
    <property type="entry name" value="Acetyltransf_1"/>
    <property type="match status" value="1"/>
</dbReference>
<keyword evidence="5" id="KW-1185">Reference proteome</keyword>
<feature type="domain" description="N-acetyltransferase" evidence="3">
    <location>
        <begin position="4"/>
        <end position="182"/>
    </location>
</feature>
<name>A0ABW1HNS7_9ACTN</name>
<dbReference type="PANTHER" id="PTHR43877">
    <property type="entry name" value="AMINOALKYLPHOSPHONATE N-ACETYLTRANSFERASE-RELATED-RELATED"/>
    <property type="match status" value="1"/>
</dbReference>
<evidence type="ECO:0000313" key="4">
    <source>
        <dbReference type="EMBL" id="MFC5943036.1"/>
    </source>
</evidence>
<protein>
    <submittedName>
        <fullName evidence="4">GNAT family N-acetyltransferase</fullName>
        <ecNumber evidence="4">2.3.-.-</ecNumber>
    </submittedName>
</protein>
<sequence length="198" mass="21212">MALGYVRPARPEDAGEIARIQLATWRVAYRRILPRHVLDNLDEEYLARRWSAAVQEPPSGAHRVLVAVEQAEQSYLVGFAASGPPDAESLAPNEPAEALGSGVVAVTDLLVEPRWGRRGHGSRLLAASVDLWRSDGFDRAVAWAFDADAATRKFLTGAGWEPDGAARALDVDDMLVNQLRLHVAVPAEGAAEGDAAAG</sequence>
<dbReference type="EMBL" id="JBHSQQ010000090">
    <property type="protein sequence ID" value="MFC5943036.1"/>
    <property type="molecule type" value="Genomic_DNA"/>
</dbReference>
<dbReference type="SUPFAM" id="SSF55729">
    <property type="entry name" value="Acyl-CoA N-acyltransferases (Nat)"/>
    <property type="match status" value="1"/>
</dbReference>
<keyword evidence="1 4" id="KW-0808">Transferase</keyword>
<accession>A0ABW1HNS7</accession>
<reference evidence="5" key="1">
    <citation type="journal article" date="2019" name="Int. J. Syst. Evol. Microbiol.">
        <title>The Global Catalogue of Microorganisms (GCM) 10K type strain sequencing project: providing services to taxonomists for standard genome sequencing and annotation.</title>
        <authorList>
            <consortium name="The Broad Institute Genomics Platform"/>
            <consortium name="The Broad Institute Genome Sequencing Center for Infectious Disease"/>
            <person name="Wu L."/>
            <person name="Ma J."/>
        </authorList>
    </citation>
    <scope>NUCLEOTIDE SEQUENCE [LARGE SCALE GENOMIC DNA]</scope>
    <source>
        <strain evidence="5">CGMCC 4.7173</strain>
    </source>
</reference>
<evidence type="ECO:0000256" key="1">
    <source>
        <dbReference type="ARBA" id="ARBA00022679"/>
    </source>
</evidence>
<dbReference type="PROSITE" id="PS51186">
    <property type="entry name" value="GNAT"/>
    <property type="match status" value="1"/>
</dbReference>
<dbReference type="InterPro" id="IPR016181">
    <property type="entry name" value="Acyl_CoA_acyltransferase"/>
</dbReference>
<keyword evidence="2 4" id="KW-0012">Acyltransferase</keyword>